<dbReference type="HAMAP" id="MF_00265">
    <property type="entry name" value="VapC_Nob1"/>
    <property type="match status" value="1"/>
</dbReference>
<proteinExistence type="inferred from homology"/>
<comment type="cofactor">
    <cofactor evidence="6">
        <name>Mg(2+)</name>
        <dbReference type="ChEBI" id="CHEBI:18420"/>
    </cofactor>
</comment>
<dbReference type="PANTHER" id="PTHR35901">
    <property type="entry name" value="RIBONUCLEASE VAPC3"/>
    <property type="match status" value="1"/>
</dbReference>
<dbReference type="InterPro" id="IPR044153">
    <property type="entry name" value="PIN_Pae0151-like"/>
</dbReference>
<evidence type="ECO:0000256" key="2">
    <source>
        <dbReference type="ARBA" id="ARBA00022722"/>
    </source>
</evidence>
<reference evidence="8 9" key="1">
    <citation type="submission" date="2020-05" db="EMBL/GenBank/DDBJ databases">
        <title>Azospirillum oleiclasticum sp. nov, a nitrogen-fixing and heavy crude oil-emulsifying bacterium isolated from the crude oil of Yumen Oilfield.</title>
        <authorList>
            <person name="Wu D."/>
            <person name="Cai M."/>
            <person name="Zhang X."/>
        </authorList>
    </citation>
    <scope>NUCLEOTIDE SEQUENCE [LARGE SCALE GENOMIC DNA]</scope>
    <source>
        <strain evidence="8 9">ROY-1-1-2</strain>
    </source>
</reference>
<comment type="function">
    <text evidence="6">Toxic component of a toxin-antitoxin (TA) system. An RNase.</text>
</comment>
<evidence type="ECO:0000256" key="3">
    <source>
        <dbReference type="ARBA" id="ARBA00022723"/>
    </source>
</evidence>
<dbReference type="InterPro" id="IPR002716">
    <property type="entry name" value="PIN_dom"/>
</dbReference>
<accession>A0ABX2TJL8</accession>
<evidence type="ECO:0000256" key="6">
    <source>
        <dbReference type="HAMAP-Rule" id="MF_00265"/>
    </source>
</evidence>
<keyword evidence="5 6" id="KW-0460">Magnesium</keyword>
<dbReference type="InterPro" id="IPR022907">
    <property type="entry name" value="VapC_family"/>
</dbReference>
<dbReference type="EMBL" id="JABFDB010000040">
    <property type="protein sequence ID" value="NYZ24463.1"/>
    <property type="molecule type" value="Genomic_DNA"/>
</dbReference>
<dbReference type="Proteomes" id="UP000584642">
    <property type="component" value="Unassembled WGS sequence"/>
</dbReference>
<keyword evidence="2 6" id="KW-0540">Nuclease</keyword>
<dbReference type="InterPro" id="IPR029060">
    <property type="entry name" value="PIN-like_dom_sf"/>
</dbReference>
<keyword evidence="6" id="KW-0800">Toxin</keyword>
<dbReference type="SUPFAM" id="SSF88723">
    <property type="entry name" value="PIN domain-like"/>
    <property type="match status" value="1"/>
</dbReference>
<keyword evidence="1 6" id="KW-1277">Toxin-antitoxin system</keyword>
<evidence type="ECO:0000259" key="7">
    <source>
        <dbReference type="Pfam" id="PF01850"/>
    </source>
</evidence>
<comment type="caution">
    <text evidence="8">The sequence shown here is derived from an EMBL/GenBank/DDBJ whole genome shotgun (WGS) entry which is preliminary data.</text>
</comment>
<feature type="binding site" evidence="6">
    <location>
        <position position="7"/>
    </location>
    <ligand>
        <name>Mg(2+)</name>
        <dbReference type="ChEBI" id="CHEBI:18420"/>
    </ligand>
</feature>
<organism evidence="8 9">
    <name type="scientific">Azospirillum oleiclasticum</name>
    <dbReference type="NCBI Taxonomy" id="2735135"/>
    <lineage>
        <taxon>Bacteria</taxon>
        <taxon>Pseudomonadati</taxon>
        <taxon>Pseudomonadota</taxon>
        <taxon>Alphaproteobacteria</taxon>
        <taxon>Rhodospirillales</taxon>
        <taxon>Azospirillaceae</taxon>
        <taxon>Azospirillum</taxon>
    </lineage>
</organism>
<keyword evidence="9" id="KW-1185">Reference proteome</keyword>
<dbReference type="EC" id="3.1.-.-" evidence="6"/>
<evidence type="ECO:0000313" key="8">
    <source>
        <dbReference type="EMBL" id="NYZ24463.1"/>
    </source>
</evidence>
<protein>
    <recommendedName>
        <fullName evidence="6">Ribonuclease VapC</fullName>
        <shortName evidence="6">RNase VapC</shortName>
        <ecNumber evidence="6">3.1.-.-</ecNumber>
    </recommendedName>
    <alternativeName>
        <fullName evidence="6">Toxin VapC</fullName>
    </alternativeName>
</protein>
<gene>
    <name evidence="6" type="primary">vapC</name>
    <name evidence="8" type="ORF">HND93_32570</name>
</gene>
<evidence type="ECO:0000256" key="5">
    <source>
        <dbReference type="ARBA" id="ARBA00022842"/>
    </source>
</evidence>
<feature type="binding site" evidence="6">
    <location>
        <position position="96"/>
    </location>
    <ligand>
        <name>Mg(2+)</name>
        <dbReference type="ChEBI" id="CHEBI:18420"/>
    </ligand>
</feature>
<dbReference type="RefSeq" id="WP_180286236.1">
    <property type="nucleotide sequence ID" value="NZ_JABFDB010000040.1"/>
</dbReference>
<sequence length="130" mass="14385">MAVKVVDSSAISALVYEEPEADQIDRIIDGHILIAPTLLRYELANVCLTKARRHPVLRDRLWAAFGLVDGLAITLMTVKHGEVLELGHSYKLTAYDASYLWLADRSGAELVTLDRRLAAADAGLRARRLC</sequence>
<name>A0ABX2TJL8_9PROT</name>
<dbReference type="Pfam" id="PF01850">
    <property type="entry name" value="PIN"/>
    <property type="match status" value="1"/>
</dbReference>
<dbReference type="PANTHER" id="PTHR35901:SF1">
    <property type="entry name" value="EXONUCLEASE VAPC9"/>
    <property type="match status" value="1"/>
</dbReference>
<evidence type="ECO:0000256" key="1">
    <source>
        <dbReference type="ARBA" id="ARBA00022649"/>
    </source>
</evidence>
<dbReference type="InterPro" id="IPR051619">
    <property type="entry name" value="TypeII_TA_RNase_PINc/VapC"/>
</dbReference>
<feature type="domain" description="PIN" evidence="7">
    <location>
        <begin position="5"/>
        <end position="121"/>
    </location>
</feature>
<evidence type="ECO:0000256" key="4">
    <source>
        <dbReference type="ARBA" id="ARBA00022801"/>
    </source>
</evidence>
<evidence type="ECO:0000313" key="9">
    <source>
        <dbReference type="Proteomes" id="UP000584642"/>
    </source>
</evidence>
<comment type="similarity">
    <text evidence="6">Belongs to the PINc/VapC protein family.</text>
</comment>
<dbReference type="Gene3D" id="3.40.50.1010">
    <property type="entry name" value="5'-nuclease"/>
    <property type="match status" value="1"/>
</dbReference>
<dbReference type="CDD" id="cd09873">
    <property type="entry name" value="PIN_Pae0151-like"/>
    <property type="match status" value="1"/>
</dbReference>
<keyword evidence="4 6" id="KW-0378">Hydrolase</keyword>
<keyword evidence="3 6" id="KW-0479">Metal-binding</keyword>